<name>A0ACD5WAY3_AVESA</name>
<dbReference type="Proteomes" id="UP001732700">
    <property type="component" value="Chromosome 4A"/>
</dbReference>
<protein>
    <submittedName>
        <fullName evidence="1">Uncharacterized protein</fullName>
    </submittedName>
</protein>
<organism evidence="1 2">
    <name type="scientific">Avena sativa</name>
    <name type="common">Oat</name>
    <dbReference type="NCBI Taxonomy" id="4498"/>
    <lineage>
        <taxon>Eukaryota</taxon>
        <taxon>Viridiplantae</taxon>
        <taxon>Streptophyta</taxon>
        <taxon>Embryophyta</taxon>
        <taxon>Tracheophyta</taxon>
        <taxon>Spermatophyta</taxon>
        <taxon>Magnoliopsida</taxon>
        <taxon>Liliopsida</taxon>
        <taxon>Poales</taxon>
        <taxon>Poaceae</taxon>
        <taxon>BOP clade</taxon>
        <taxon>Pooideae</taxon>
        <taxon>Poodae</taxon>
        <taxon>Poeae</taxon>
        <taxon>Poeae Chloroplast Group 1 (Aveneae type)</taxon>
        <taxon>Aveninae</taxon>
        <taxon>Avena</taxon>
    </lineage>
</organism>
<sequence length="450" mass="49655">MASPPTEPAVAAGLESLEGLALDTIISKAGARPAGALACVSTHLRAAVADDVLWRRFCAQDLGLDAPLDPEDHPLPSFKDTYKVWLESFGMYPLPLVKRVKLFWSSLKGWLSENFPEALRTLSQGASEAQIRTAEDDLGIKLPMATKLLYRFCNGQLPFSRNHFENVRMAPLGIIGGYVFYNHSVNVHLSSLEQMVEETKEFYAELNEQGLSNGLKLVLVASSWYHAKSFLLNCSNGELYVGTANLPAGEMMPCVPKSLIKPTNSDMPQDGLLLWLEEHLRRLQNGMIKIRPLKTSRYICLYPEAPPLCTSATTNGVKVRASAVFAPEHPHGEGHAGRLYSYSIRLSVPEACMLGGVYYPSCQLHSRHWIIRCGDRVVSDVRGEGVIGKYPLLLPGQEEFVYESCTPLHGSTGSVEGSFTFVPGRVTRPEGKPFEVTVAPFPLETPEYIF</sequence>
<keyword evidence="2" id="KW-1185">Reference proteome</keyword>
<reference evidence="1" key="1">
    <citation type="submission" date="2021-05" db="EMBL/GenBank/DDBJ databases">
        <authorList>
            <person name="Scholz U."/>
            <person name="Mascher M."/>
            <person name="Fiebig A."/>
        </authorList>
    </citation>
    <scope>NUCLEOTIDE SEQUENCE [LARGE SCALE GENOMIC DNA]</scope>
</reference>
<evidence type="ECO:0000313" key="2">
    <source>
        <dbReference type="Proteomes" id="UP001732700"/>
    </source>
</evidence>
<proteinExistence type="predicted"/>
<accession>A0ACD5WAY3</accession>
<dbReference type="EnsemblPlants" id="AVESA.00010b.r2.4AG0594900.1">
    <property type="protein sequence ID" value="AVESA.00010b.r2.4AG0594900.1.CDS"/>
    <property type="gene ID" value="AVESA.00010b.r2.4AG0594900"/>
</dbReference>
<reference evidence="1" key="2">
    <citation type="submission" date="2025-09" db="UniProtKB">
        <authorList>
            <consortium name="EnsemblPlants"/>
        </authorList>
    </citation>
    <scope>IDENTIFICATION</scope>
</reference>
<evidence type="ECO:0000313" key="1">
    <source>
        <dbReference type="EnsemblPlants" id="AVESA.00010b.r2.4AG0594900.1.CDS"/>
    </source>
</evidence>